<organism evidence="1 2">
    <name type="scientific">Streblomastix strix</name>
    <dbReference type="NCBI Taxonomy" id="222440"/>
    <lineage>
        <taxon>Eukaryota</taxon>
        <taxon>Metamonada</taxon>
        <taxon>Preaxostyla</taxon>
        <taxon>Oxymonadida</taxon>
        <taxon>Streblomastigidae</taxon>
        <taxon>Streblomastix</taxon>
    </lineage>
</organism>
<name>A0A5J4UH35_9EUKA</name>
<reference evidence="1 2" key="1">
    <citation type="submission" date="2019-03" db="EMBL/GenBank/DDBJ databases">
        <title>Single cell metagenomics reveals metabolic interactions within the superorganism composed of flagellate Streblomastix strix and complex community of Bacteroidetes bacteria on its surface.</title>
        <authorList>
            <person name="Treitli S.C."/>
            <person name="Kolisko M."/>
            <person name="Husnik F."/>
            <person name="Keeling P."/>
            <person name="Hampl V."/>
        </authorList>
    </citation>
    <scope>NUCLEOTIDE SEQUENCE [LARGE SCALE GENOMIC DNA]</scope>
    <source>
        <strain evidence="1">ST1C</strain>
    </source>
</reference>
<dbReference type="EMBL" id="SNRW01015706">
    <property type="protein sequence ID" value="KAA6370116.1"/>
    <property type="molecule type" value="Genomic_DNA"/>
</dbReference>
<accession>A0A5J4UH35</accession>
<evidence type="ECO:0000313" key="1">
    <source>
        <dbReference type="EMBL" id="KAA6370116.1"/>
    </source>
</evidence>
<sequence length="92" mass="10879">MSLSRQFLNILIDDVSIIEKLEFRVVLSKIQTEYALELFSLFTIQDAPNVQHDLDYEYEFVSNPQVLTQNCPPELLKNPQEMKNLRNNNRQH</sequence>
<dbReference type="Proteomes" id="UP000324800">
    <property type="component" value="Unassembled WGS sequence"/>
</dbReference>
<proteinExistence type="predicted"/>
<dbReference type="AlphaFoldDB" id="A0A5J4UH35"/>
<gene>
    <name evidence="1" type="ORF">EZS28_034355</name>
</gene>
<comment type="caution">
    <text evidence="1">The sequence shown here is derived from an EMBL/GenBank/DDBJ whole genome shotgun (WGS) entry which is preliminary data.</text>
</comment>
<evidence type="ECO:0000313" key="2">
    <source>
        <dbReference type="Proteomes" id="UP000324800"/>
    </source>
</evidence>
<protein>
    <submittedName>
        <fullName evidence="1">Uncharacterized protein</fullName>
    </submittedName>
</protein>